<keyword evidence="6 7" id="KW-0472">Membrane</keyword>
<dbReference type="Pfam" id="PF09815">
    <property type="entry name" value="XK-related"/>
    <property type="match status" value="2"/>
</dbReference>
<accession>A0A553QEF7</accession>
<protein>
    <recommendedName>
        <fullName evidence="7">XK-related protein</fullName>
    </recommendedName>
</protein>
<evidence type="ECO:0000256" key="6">
    <source>
        <dbReference type="ARBA" id="ARBA00023136"/>
    </source>
</evidence>
<comment type="subcellular location">
    <subcellularLocation>
        <location evidence="1">Cell membrane</location>
        <topology evidence="1">Multi-pass membrane protein</topology>
    </subcellularLocation>
    <subcellularLocation>
        <location evidence="7">Membrane</location>
        <topology evidence="7">Multi-pass membrane protein</topology>
    </subcellularLocation>
</comment>
<evidence type="ECO:0000256" key="2">
    <source>
        <dbReference type="ARBA" id="ARBA00008789"/>
    </source>
</evidence>
<evidence type="ECO:0000313" key="9">
    <source>
        <dbReference type="EMBL" id="TRY88295.1"/>
    </source>
</evidence>
<dbReference type="InterPro" id="IPR018629">
    <property type="entry name" value="XK-rel"/>
</dbReference>
<dbReference type="PANTHER" id="PTHR16024">
    <property type="entry name" value="XK-RELATED PROTEIN"/>
    <property type="match status" value="1"/>
</dbReference>
<keyword evidence="5 7" id="KW-1133">Transmembrane helix</keyword>
<evidence type="ECO:0000256" key="4">
    <source>
        <dbReference type="ARBA" id="ARBA00022692"/>
    </source>
</evidence>
<keyword evidence="10" id="KW-1185">Reference proteome</keyword>
<keyword evidence="3" id="KW-1003">Cell membrane</keyword>
<feature type="transmembrane region" description="Helical" evidence="7">
    <location>
        <begin position="170"/>
        <end position="197"/>
    </location>
</feature>
<evidence type="ECO:0000256" key="1">
    <source>
        <dbReference type="ARBA" id="ARBA00004651"/>
    </source>
</evidence>
<comment type="caution">
    <text evidence="9">The sequence shown here is derived from an EMBL/GenBank/DDBJ whole genome shotgun (WGS) entry which is preliminary data.</text>
</comment>
<dbReference type="GO" id="GO:0005886">
    <property type="term" value="C:plasma membrane"/>
    <property type="evidence" value="ECO:0007669"/>
    <property type="project" value="UniProtKB-SubCell"/>
</dbReference>
<dbReference type="InterPro" id="IPR050895">
    <property type="entry name" value="XK-related_scramblase"/>
</dbReference>
<feature type="compositionally biased region" description="Basic and acidic residues" evidence="8">
    <location>
        <begin position="370"/>
        <end position="383"/>
    </location>
</feature>
<feature type="transmembrane region" description="Helical" evidence="7">
    <location>
        <begin position="14"/>
        <end position="38"/>
    </location>
</feature>
<keyword evidence="4 7" id="KW-0812">Transmembrane</keyword>
<feature type="transmembrane region" description="Helical" evidence="7">
    <location>
        <begin position="209"/>
        <end position="226"/>
    </location>
</feature>
<reference evidence="9 10" key="1">
    <citation type="journal article" date="2019" name="Sci. Data">
        <title>Hybrid genome assembly and annotation of Danionella translucida.</title>
        <authorList>
            <person name="Kadobianskyi M."/>
            <person name="Schulze L."/>
            <person name="Schuelke M."/>
            <person name="Judkewitz B."/>
        </authorList>
    </citation>
    <scope>NUCLEOTIDE SEQUENCE [LARGE SCALE GENOMIC DNA]</scope>
    <source>
        <strain evidence="9 10">Bolton</strain>
    </source>
</reference>
<gene>
    <name evidence="9" type="ORF">DNTS_016690</name>
</gene>
<feature type="transmembrane region" description="Helical" evidence="7">
    <location>
        <begin position="45"/>
        <end position="69"/>
    </location>
</feature>
<dbReference type="OrthoDB" id="6348184at2759"/>
<dbReference type="EMBL" id="SRMA01026054">
    <property type="protein sequence ID" value="TRY88295.1"/>
    <property type="molecule type" value="Genomic_DNA"/>
</dbReference>
<feature type="region of interest" description="Disordered" evidence="8">
    <location>
        <begin position="354"/>
        <end position="390"/>
    </location>
</feature>
<dbReference type="AlphaFoldDB" id="A0A553QEF7"/>
<evidence type="ECO:0000313" key="10">
    <source>
        <dbReference type="Proteomes" id="UP000316079"/>
    </source>
</evidence>
<dbReference type="PANTHER" id="PTHR16024:SF15">
    <property type="entry name" value="XK-RELATED PROTEIN 5"/>
    <property type="match status" value="1"/>
</dbReference>
<evidence type="ECO:0000256" key="3">
    <source>
        <dbReference type="ARBA" id="ARBA00022475"/>
    </source>
</evidence>
<proteinExistence type="inferred from homology"/>
<sequence>MKDRKRCVIPWSNVFLYCFSAGVVLLEKAAFVLCFIQYLWTGQDLLCWLTGALCLPLTAVQLLSLQWYITNEEKPKPSLILLHCLHLGTYHRMWCCIRSGAQSLKFGASLMQQAEVSALGLIETLTVSLPQSLLHTYSLFTLHPGLVSPAALLCQLLWRAGMLGARVATIMFFCSSFHWWTCGVLGFHWLVMTIWHVYQQTDIYGNRGFWHFFNLTLGAVHVFIFLNVKDGPSRYRMTGFYLVGIIFVVLYYRFLHPKSTEILQSLRLEMSMRAVEKADTGCKDAAIESHTHGTFSVTGFPPEKVVQPLEGDRNHHQLIIHLALKTGNPEKINCIYGDRGISVFLDKDKTPDEDFKVNRSYTGSTEGGDPSEKCPVESRERSSSAEVGPRSIEDVVYNTCNTADGSSTVYFSAEAPSFYSATDSVLEREKMPALSPIPKGDAVQLTGKSILNRNLCYTSTPLAELKTGGSTTNPQFGWARRQVHF</sequence>
<evidence type="ECO:0000256" key="5">
    <source>
        <dbReference type="ARBA" id="ARBA00022989"/>
    </source>
</evidence>
<evidence type="ECO:0000256" key="7">
    <source>
        <dbReference type="RuleBase" id="RU910716"/>
    </source>
</evidence>
<comment type="similarity">
    <text evidence="2 7">Belongs to the XK family.</text>
</comment>
<name>A0A553QEF7_9TELE</name>
<dbReference type="Proteomes" id="UP000316079">
    <property type="component" value="Unassembled WGS sequence"/>
</dbReference>
<feature type="transmembrane region" description="Helical" evidence="7">
    <location>
        <begin position="238"/>
        <end position="255"/>
    </location>
</feature>
<organism evidence="9 10">
    <name type="scientific">Danionella cerebrum</name>
    <dbReference type="NCBI Taxonomy" id="2873325"/>
    <lineage>
        <taxon>Eukaryota</taxon>
        <taxon>Metazoa</taxon>
        <taxon>Chordata</taxon>
        <taxon>Craniata</taxon>
        <taxon>Vertebrata</taxon>
        <taxon>Euteleostomi</taxon>
        <taxon>Actinopterygii</taxon>
        <taxon>Neopterygii</taxon>
        <taxon>Teleostei</taxon>
        <taxon>Ostariophysi</taxon>
        <taxon>Cypriniformes</taxon>
        <taxon>Danionidae</taxon>
        <taxon>Danioninae</taxon>
        <taxon>Danionella</taxon>
    </lineage>
</organism>
<evidence type="ECO:0000256" key="8">
    <source>
        <dbReference type="SAM" id="MobiDB-lite"/>
    </source>
</evidence>